<dbReference type="GO" id="GO:0015658">
    <property type="term" value="F:branched-chain amino acid transmembrane transporter activity"/>
    <property type="evidence" value="ECO:0007669"/>
    <property type="project" value="InterPro"/>
</dbReference>
<dbReference type="GO" id="GO:0005886">
    <property type="term" value="C:plasma membrane"/>
    <property type="evidence" value="ECO:0007669"/>
    <property type="project" value="UniProtKB-SubCell"/>
</dbReference>
<name>A0A917KP06_9PROT</name>
<dbReference type="PANTHER" id="PTHR30482">
    <property type="entry name" value="HIGH-AFFINITY BRANCHED-CHAIN AMINO ACID TRANSPORT SYSTEM PERMEASE"/>
    <property type="match status" value="1"/>
</dbReference>
<evidence type="ECO:0000256" key="4">
    <source>
        <dbReference type="ARBA" id="ARBA00022989"/>
    </source>
</evidence>
<dbReference type="CDD" id="cd06581">
    <property type="entry name" value="TM_PBP1_LivM_like"/>
    <property type="match status" value="1"/>
</dbReference>
<feature type="transmembrane region" description="Helical" evidence="6">
    <location>
        <begin position="153"/>
        <end position="172"/>
    </location>
</feature>
<evidence type="ECO:0000256" key="5">
    <source>
        <dbReference type="ARBA" id="ARBA00023136"/>
    </source>
</evidence>
<keyword evidence="8" id="KW-1185">Reference proteome</keyword>
<evidence type="ECO:0000313" key="8">
    <source>
        <dbReference type="Proteomes" id="UP000661507"/>
    </source>
</evidence>
<gene>
    <name evidence="7" type="ORF">GCM10011320_30510</name>
</gene>
<feature type="transmembrane region" description="Helical" evidence="6">
    <location>
        <begin position="55"/>
        <end position="74"/>
    </location>
</feature>
<evidence type="ECO:0000256" key="3">
    <source>
        <dbReference type="ARBA" id="ARBA00022692"/>
    </source>
</evidence>
<protein>
    <submittedName>
        <fullName evidence="7">Branched-chain amino acid ABC transporter permease</fullName>
    </submittedName>
</protein>
<dbReference type="EMBL" id="BMKW01000007">
    <property type="protein sequence ID" value="GGJ21165.1"/>
    <property type="molecule type" value="Genomic_DNA"/>
</dbReference>
<keyword evidence="2" id="KW-1003">Cell membrane</keyword>
<dbReference type="InterPro" id="IPR043428">
    <property type="entry name" value="LivM-like"/>
</dbReference>
<proteinExistence type="predicted"/>
<keyword evidence="3 6" id="KW-0812">Transmembrane</keyword>
<comment type="subcellular location">
    <subcellularLocation>
        <location evidence="1">Cell membrane</location>
        <topology evidence="1">Multi-pass membrane protein</topology>
    </subcellularLocation>
</comment>
<dbReference type="RefSeq" id="WP_229681332.1">
    <property type="nucleotide sequence ID" value="NZ_BMKW01000007.1"/>
</dbReference>
<organism evidence="7 8">
    <name type="scientific">Neoroseomonas lacus</name>
    <dbReference type="NCBI Taxonomy" id="287609"/>
    <lineage>
        <taxon>Bacteria</taxon>
        <taxon>Pseudomonadati</taxon>
        <taxon>Pseudomonadota</taxon>
        <taxon>Alphaproteobacteria</taxon>
        <taxon>Acetobacterales</taxon>
        <taxon>Acetobacteraceae</taxon>
        <taxon>Neoroseomonas</taxon>
    </lineage>
</organism>
<comment type="caution">
    <text evidence="7">The sequence shown here is derived from an EMBL/GenBank/DDBJ whole genome shotgun (WGS) entry which is preliminary data.</text>
</comment>
<evidence type="ECO:0000256" key="1">
    <source>
        <dbReference type="ARBA" id="ARBA00004651"/>
    </source>
</evidence>
<evidence type="ECO:0000256" key="6">
    <source>
        <dbReference type="SAM" id="Phobius"/>
    </source>
</evidence>
<dbReference type="InterPro" id="IPR001851">
    <property type="entry name" value="ABC_transp_permease"/>
</dbReference>
<feature type="transmembrane region" description="Helical" evidence="6">
    <location>
        <begin position="246"/>
        <end position="267"/>
    </location>
</feature>
<keyword evidence="5 6" id="KW-0472">Membrane</keyword>
<dbReference type="PANTHER" id="PTHR30482:SF10">
    <property type="entry name" value="HIGH-AFFINITY BRANCHED-CHAIN AMINO ACID TRANSPORT PROTEIN BRAE"/>
    <property type="match status" value="1"/>
</dbReference>
<feature type="transmembrane region" description="Helical" evidence="6">
    <location>
        <begin position="206"/>
        <end position="226"/>
    </location>
</feature>
<dbReference type="AlphaFoldDB" id="A0A917KP06"/>
<accession>A0A917KP06</accession>
<dbReference type="Pfam" id="PF02653">
    <property type="entry name" value="BPD_transp_2"/>
    <property type="match status" value="1"/>
</dbReference>
<sequence length="309" mass="32271">MRAILAFAAVVAVVPLLVSSNVALNFLVFTMIIALAAQGWNLLGGYGGQYSFGHAAFFGTGAYLTAILQVRFGLNSYPAFAAGIALAALVGLAIGSLAFRSGLKGSYFALVTLAFAEVFRVLANAAQVTGGAAGILIRLQQDPANFQFAERGTFLWVAGTMVTLALMATLALERSRLGAQLVAVRENEAAAQALGVDVLAVKLRTITLSAAMTGAAGGLYAQYFLYLDANIAYGTWISVEALLAPIVGGAGTVFGPVLGAVLLHAIAEATRMIAGRIPGIDLVAFGIVLILVVRFPPRDIPGLLRRWRR</sequence>
<dbReference type="Proteomes" id="UP000661507">
    <property type="component" value="Unassembled WGS sequence"/>
</dbReference>
<evidence type="ECO:0000313" key="7">
    <source>
        <dbReference type="EMBL" id="GGJ21165.1"/>
    </source>
</evidence>
<feature type="transmembrane region" description="Helical" evidence="6">
    <location>
        <begin position="80"/>
        <end position="99"/>
    </location>
</feature>
<evidence type="ECO:0000256" key="2">
    <source>
        <dbReference type="ARBA" id="ARBA00022475"/>
    </source>
</evidence>
<keyword evidence="4 6" id="KW-1133">Transmembrane helix</keyword>
<reference evidence="7" key="1">
    <citation type="journal article" date="2014" name="Int. J. Syst. Evol. Microbiol.">
        <title>Complete genome sequence of Corynebacterium casei LMG S-19264T (=DSM 44701T), isolated from a smear-ripened cheese.</title>
        <authorList>
            <consortium name="US DOE Joint Genome Institute (JGI-PGF)"/>
            <person name="Walter F."/>
            <person name="Albersmeier A."/>
            <person name="Kalinowski J."/>
            <person name="Ruckert C."/>
        </authorList>
    </citation>
    <scope>NUCLEOTIDE SEQUENCE</scope>
    <source>
        <strain evidence="7">CGMCC 1.3617</strain>
    </source>
</reference>
<feature type="transmembrane region" description="Helical" evidence="6">
    <location>
        <begin position="279"/>
        <end position="297"/>
    </location>
</feature>
<reference evidence="7" key="2">
    <citation type="submission" date="2020-09" db="EMBL/GenBank/DDBJ databases">
        <authorList>
            <person name="Sun Q."/>
            <person name="Zhou Y."/>
        </authorList>
    </citation>
    <scope>NUCLEOTIDE SEQUENCE</scope>
    <source>
        <strain evidence="7">CGMCC 1.3617</strain>
    </source>
</reference>